<gene>
    <name evidence="3" type="ORF">ABFZ84_03895</name>
</gene>
<sequence>MDSLEFLLIVSVFGVVVVWYLANVKADSPGQIGWLALAEDPETKNAGPRRAYRMKDRPTRTAAAFHDSRANNDQHKTYRVLDDAQMRMRFRRQDEARYKVKDKLPKDGKGLPGEHLGD</sequence>
<dbReference type="EMBL" id="JBEHZE010000001">
    <property type="protein sequence ID" value="MEX6632682.1"/>
    <property type="molecule type" value="Genomic_DNA"/>
</dbReference>
<accession>A0ABV3Z357</accession>
<evidence type="ECO:0000256" key="2">
    <source>
        <dbReference type="SAM" id="Phobius"/>
    </source>
</evidence>
<evidence type="ECO:0000313" key="3">
    <source>
        <dbReference type="EMBL" id="MEX6632682.1"/>
    </source>
</evidence>
<proteinExistence type="predicted"/>
<protein>
    <submittedName>
        <fullName evidence="3">Uncharacterized protein</fullName>
    </submittedName>
</protein>
<evidence type="ECO:0000256" key="1">
    <source>
        <dbReference type="SAM" id="MobiDB-lite"/>
    </source>
</evidence>
<comment type="caution">
    <text evidence="3">The sequence shown here is derived from an EMBL/GenBank/DDBJ whole genome shotgun (WGS) entry which is preliminary data.</text>
</comment>
<keyword evidence="2" id="KW-0812">Transmembrane</keyword>
<keyword evidence="2" id="KW-1133">Transmembrane helix</keyword>
<organism evidence="3 4">
    <name type="scientific">Hyphococcus lacteus</name>
    <dbReference type="NCBI Taxonomy" id="3143536"/>
    <lineage>
        <taxon>Bacteria</taxon>
        <taxon>Pseudomonadati</taxon>
        <taxon>Pseudomonadota</taxon>
        <taxon>Alphaproteobacteria</taxon>
        <taxon>Parvularculales</taxon>
        <taxon>Parvularculaceae</taxon>
        <taxon>Hyphococcus</taxon>
    </lineage>
</organism>
<reference evidence="3 4" key="1">
    <citation type="submission" date="2024-05" db="EMBL/GenBank/DDBJ databases">
        <title>Three bacterial strains, DH-69, EH-24, and ECK-19 isolated from coastal sediments.</title>
        <authorList>
            <person name="Ye Y.-Q."/>
            <person name="Du Z.-J."/>
        </authorList>
    </citation>
    <scope>NUCLEOTIDE SEQUENCE [LARGE SCALE GENOMIC DNA]</scope>
    <source>
        <strain evidence="3 4">ECK-19</strain>
    </source>
</reference>
<keyword evidence="4" id="KW-1185">Reference proteome</keyword>
<feature type="transmembrane region" description="Helical" evidence="2">
    <location>
        <begin position="6"/>
        <end position="22"/>
    </location>
</feature>
<name>A0ABV3Z357_9PROT</name>
<keyword evidence="2" id="KW-0472">Membrane</keyword>
<feature type="region of interest" description="Disordered" evidence="1">
    <location>
        <begin position="99"/>
        <end position="118"/>
    </location>
</feature>
<dbReference type="Proteomes" id="UP001560685">
    <property type="component" value="Unassembled WGS sequence"/>
</dbReference>
<feature type="compositionally biased region" description="Basic and acidic residues" evidence="1">
    <location>
        <begin position="99"/>
        <end position="109"/>
    </location>
</feature>
<evidence type="ECO:0000313" key="4">
    <source>
        <dbReference type="Proteomes" id="UP001560685"/>
    </source>
</evidence>
<dbReference type="RefSeq" id="WP_369312607.1">
    <property type="nucleotide sequence ID" value="NZ_JBEHZE010000001.1"/>
</dbReference>